<accession>A0A811LBP5</accession>
<dbReference type="EMBL" id="CAJFDH010000005">
    <property type="protein sequence ID" value="CAD5224594.1"/>
    <property type="molecule type" value="Genomic_DNA"/>
</dbReference>
<keyword evidence="1" id="KW-0175">Coiled coil</keyword>
<proteinExistence type="predicted"/>
<feature type="coiled-coil region" evidence="1">
    <location>
        <begin position="82"/>
        <end position="119"/>
    </location>
</feature>
<dbReference type="AlphaFoldDB" id="A0A811LBP5"/>
<organism evidence="2 3">
    <name type="scientific">Bursaphelenchus okinawaensis</name>
    <dbReference type="NCBI Taxonomy" id="465554"/>
    <lineage>
        <taxon>Eukaryota</taxon>
        <taxon>Metazoa</taxon>
        <taxon>Ecdysozoa</taxon>
        <taxon>Nematoda</taxon>
        <taxon>Chromadorea</taxon>
        <taxon>Rhabditida</taxon>
        <taxon>Tylenchina</taxon>
        <taxon>Tylenchomorpha</taxon>
        <taxon>Aphelenchoidea</taxon>
        <taxon>Aphelenchoididae</taxon>
        <taxon>Bursaphelenchus</taxon>
    </lineage>
</organism>
<protein>
    <submittedName>
        <fullName evidence="2">Uncharacterized protein</fullName>
    </submittedName>
</protein>
<reference evidence="2" key="1">
    <citation type="submission" date="2020-09" db="EMBL/GenBank/DDBJ databases">
        <authorList>
            <person name="Kikuchi T."/>
        </authorList>
    </citation>
    <scope>NUCLEOTIDE SEQUENCE</scope>
    <source>
        <strain evidence="2">SH1</strain>
    </source>
</reference>
<dbReference type="EMBL" id="CAJFCW020000005">
    <property type="protein sequence ID" value="CAG9120002.1"/>
    <property type="molecule type" value="Genomic_DNA"/>
</dbReference>
<gene>
    <name evidence="2" type="ORF">BOKJ2_LOCUS11157</name>
</gene>
<evidence type="ECO:0000313" key="2">
    <source>
        <dbReference type="EMBL" id="CAD5224594.1"/>
    </source>
</evidence>
<evidence type="ECO:0000313" key="3">
    <source>
        <dbReference type="Proteomes" id="UP000614601"/>
    </source>
</evidence>
<comment type="caution">
    <text evidence="2">The sequence shown here is derived from an EMBL/GenBank/DDBJ whole genome shotgun (WGS) entry which is preliminary data.</text>
</comment>
<sequence>MANDAIPVPLVKSLDRAISLASKTLKFYKDDQTLAQQEDRFKRSEKSKNKALTSLEKQASWVEMMLDTSDNQIDKAQERMMFDDINETLDEVEADLNRMESKLKKIKNQESNVKKKKLNDLKANLARGHSTLDAITRNFRVMEGDLKMYGKVEQKAEKSFADNLGELKCEIKFVSMFPYPNPNFKKVMVELTEELDDLYKNYTYMPETKKCSNYVLMGRLKTPQALD</sequence>
<dbReference type="Proteomes" id="UP000614601">
    <property type="component" value="Unassembled WGS sequence"/>
</dbReference>
<dbReference type="Proteomes" id="UP000783686">
    <property type="component" value="Unassembled WGS sequence"/>
</dbReference>
<keyword evidence="3" id="KW-1185">Reference proteome</keyword>
<name>A0A811LBP5_9BILA</name>
<evidence type="ECO:0000256" key="1">
    <source>
        <dbReference type="SAM" id="Coils"/>
    </source>
</evidence>